<feature type="region of interest" description="Disordered" evidence="1">
    <location>
        <begin position="180"/>
        <end position="222"/>
    </location>
</feature>
<protein>
    <submittedName>
        <fullName evidence="2">Uncharacterized protein</fullName>
    </submittedName>
</protein>
<accession>A0ABS1DHK0</accession>
<evidence type="ECO:0000313" key="2">
    <source>
        <dbReference type="EMBL" id="MBK1669218.1"/>
    </source>
</evidence>
<comment type="caution">
    <text evidence="2">The sequence shown here is derived from an EMBL/GenBank/DDBJ whole genome shotgun (WGS) entry which is preliminary data.</text>
</comment>
<reference evidence="2 3" key="1">
    <citation type="journal article" date="2020" name="Microorganisms">
        <title>Osmotic Adaptation and Compatible Solute Biosynthesis of Phototrophic Bacteria as Revealed from Genome Analyses.</title>
        <authorList>
            <person name="Imhoff J.F."/>
            <person name="Rahn T."/>
            <person name="Kunzel S."/>
            <person name="Keller A."/>
            <person name="Neulinger S.C."/>
        </authorList>
    </citation>
    <scope>NUCLEOTIDE SEQUENCE [LARGE SCALE GENOMIC DNA]</scope>
    <source>
        <strain evidence="2 3">DSM 9895</strain>
    </source>
</reference>
<evidence type="ECO:0000256" key="1">
    <source>
        <dbReference type="SAM" id="MobiDB-lite"/>
    </source>
</evidence>
<keyword evidence="3" id="KW-1185">Reference proteome</keyword>
<dbReference type="EMBL" id="NRRL01000041">
    <property type="protein sequence ID" value="MBK1669218.1"/>
    <property type="molecule type" value="Genomic_DNA"/>
</dbReference>
<gene>
    <name evidence="2" type="ORF">CKO28_14365</name>
</gene>
<dbReference type="Proteomes" id="UP001296873">
    <property type="component" value="Unassembled WGS sequence"/>
</dbReference>
<name>A0ABS1DHK0_9PROT</name>
<sequence length="409" mass="44055">MREYAEVSRRAVAERIRRQVAASLRNADRVVMERESVPMLVGSFDKDEGVAFQVVRGERAGMSAKMDALAVPCPVSGLDRDELALEAGRSIAKAVSSVDGALEALAAASPEWRRKAVADARRKLSKKREAPGWLADVVEAFTSFAVRSAQAPTEREVEVRRRFLLGYRRSGTFQDFFAASEKGASGRSDTAIPDISQGDDQNGQVRGSAVPRVTRDQKSRSIGTAVGTAEAARAIPVWKDGRLLPLADGTPFTNSAVSRRPPWTDSQGQVFLPAPRRPDDGPFSMAFTVPTVASELPAYPVKDGLMPYVVDFEGLPAARLEKAPVSPYGTTFDFDPREDLPVDAEATLFREVFGELTGQEPAEGDTEIEGVVTAPADLWKALAHLVEAIFAGRASAAATARLKRAAKAA</sequence>
<organism evidence="2 3">
    <name type="scientific">Rhodovibrio sodomensis</name>
    <dbReference type="NCBI Taxonomy" id="1088"/>
    <lineage>
        <taxon>Bacteria</taxon>
        <taxon>Pseudomonadati</taxon>
        <taxon>Pseudomonadota</taxon>
        <taxon>Alphaproteobacteria</taxon>
        <taxon>Rhodospirillales</taxon>
        <taxon>Rhodovibrionaceae</taxon>
        <taxon>Rhodovibrio</taxon>
    </lineage>
</organism>
<evidence type="ECO:0000313" key="3">
    <source>
        <dbReference type="Proteomes" id="UP001296873"/>
    </source>
</evidence>
<proteinExistence type="predicted"/>